<dbReference type="PANTHER" id="PTHR30033">
    <property type="entry name" value="FLAGELLAR HOOK-ASSOCIATED PROTEIN 1"/>
    <property type="match status" value="1"/>
</dbReference>
<dbReference type="PROSITE" id="PS00588">
    <property type="entry name" value="FLAGELLA_BB_ROD"/>
    <property type="match status" value="1"/>
</dbReference>
<accession>A0ABS2KAA8</accession>
<evidence type="ECO:0000256" key="4">
    <source>
        <dbReference type="ARBA" id="ARBA00016244"/>
    </source>
</evidence>
<feature type="domain" description="Flagellar basal-body/hook protein C-terminal" evidence="8">
    <location>
        <begin position="591"/>
        <end position="627"/>
    </location>
</feature>
<dbReference type="RefSeq" id="WP_204629730.1">
    <property type="nucleotide sequence ID" value="NZ_BSOC01000011.1"/>
</dbReference>
<name>A0ABS2KAA8_9GAMM</name>
<evidence type="ECO:0000256" key="6">
    <source>
        <dbReference type="ARBA" id="ARBA00023143"/>
    </source>
</evidence>
<keyword evidence="12" id="KW-1185">Reference proteome</keyword>
<gene>
    <name evidence="11" type="primary">flgK</name>
    <name evidence="11" type="ORF">ISS99_01150</name>
</gene>
<dbReference type="InterPro" id="IPR049119">
    <property type="entry name" value="FlgK_D2-like"/>
</dbReference>
<evidence type="ECO:0000256" key="3">
    <source>
        <dbReference type="ARBA" id="ARBA00009677"/>
    </source>
</evidence>
<evidence type="ECO:0000259" key="8">
    <source>
        <dbReference type="Pfam" id="PF06429"/>
    </source>
</evidence>
<comment type="similarity">
    <text evidence="3">Belongs to the flagella basal body rod proteins family.</text>
</comment>
<evidence type="ECO:0000259" key="10">
    <source>
        <dbReference type="Pfam" id="PF22638"/>
    </source>
</evidence>
<dbReference type="EMBL" id="JADIKF010000030">
    <property type="protein sequence ID" value="MBM7128118.1"/>
    <property type="molecule type" value="Genomic_DNA"/>
</dbReference>
<keyword evidence="11" id="KW-0969">Cilium</keyword>
<reference evidence="11" key="1">
    <citation type="submission" date="2020-10" db="EMBL/GenBank/DDBJ databases">
        <title>Phylogeny of dyella-like bacteria.</title>
        <authorList>
            <person name="Fu J."/>
        </authorList>
    </citation>
    <scope>NUCLEOTIDE SEQUENCE</scope>
    <source>
        <strain evidence="11">DHON07</strain>
    </source>
</reference>
<organism evidence="11 12">
    <name type="scientific">Dyella mobilis</name>
    <dbReference type="NCBI Taxonomy" id="1849582"/>
    <lineage>
        <taxon>Bacteria</taxon>
        <taxon>Pseudomonadati</taxon>
        <taxon>Pseudomonadota</taxon>
        <taxon>Gammaproteobacteria</taxon>
        <taxon>Lysobacterales</taxon>
        <taxon>Rhodanobacteraceae</taxon>
        <taxon>Dyella</taxon>
    </lineage>
</organism>
<dbReference type="InterPro" id="IPR053927">
    <property type="entry name" value="FlgK_helical"/>
</dbReference>
<dbReference type="SUPFAM" id="SSF64518">
    <property type="entry name" value="Phase 1 flagellin"/>
    <property type="match status" value="2"/>
</dbReference>
<dbReference type="PRINTS" id="PR01005">
    <property type="entry name" value="FLGHOOKAP1"/>
</dbReference>
<dbReference type="InterPro" id="IPR019776">
    <property type="entry name" value="Flagellar_basal_body_rod_CS"/>
</dbReference>
<dbReference type="InterPro" id="IPR002371">
    <property type="entry name" value="FlgK"/>
</dbReference>
<comment type="subcellular location">
    <subcellularLocation>
        <location evidence="1">Bacterial flagellum</location>
    </subcellularLocation>
    <subcellularLocation>
        <location evidence="2">Secreted</location>
    </subcellularLocation>
</comment>
<keyword evidence="6" id="KW-0975">Bacterial flagellum</keyword>
<dbReference type="Pfam" id="PF22638">
    <property type="entry name" value="FlgK_D1"/>
    <property type="match status" value="1"/>
</dbReference>
<protein>
    <recommendedName>
        <fullName evidence="4">Flagellar hook-associated protein 1</fullName>
    </recommendedName>
</protein>
<dbReference type="InterPro" id="IPR001444">
    <property type="entry name" value="Flag_bb_rod_N"/>
</dbReference>
<dbReference type="Pfam" id="PF00460">
    <property type="entry name" value="Flg_bb_rod"/>
    <property type="match status" value="1"/>
</dbReference>
<evidence type="ECO:0000256" key="1">
    <source>
        <dbReference type="ARBA" id="ARBA00004365"/>
    </source>
</evidence>
<keyword evidence="11" id="KW-0966">Cell projection</keyword>
<dbReference type="Pfam" id="PF06429">
    <property type="entry name" value="Flg_bbr_C"/>
    <property type="match status" value="1"/>
</dbReference>
<sequence>MSSSMLNIGISGLNAAQVALSTVSNNIANASTSGYSEESVQQVESVTQSNGMYTIGSGVDVVSVQRAYSQYLTSALWSSNSSLQSATTTNTLTSTLNGLLSNSGNLQTALDNFYGSFSNVANSPSSSSVRQAALGSASSLASVYNTLGQQFSQQSTQVNQQIGNTVTSINNIATQIASLNGQIAAQTGTSGAPNSLLDQRDSLVQQLAGLTGISAATNSDGSISVYTSAGGTLVSGAQSYALSSGANQYDPGSTDVFDSSGNDVTSQMSGGTLGALISYRNTVLEPAQNALGESAIALASSVNGQQAQGLDLNGQQGQAIFSVGSPAVLPSSKNSTDGATVSASISDVSQLTSSDYVLTYTGAGTGTNGWSLNTTSGQSVALTANANGSLSADGLTLNVSGTAQKGDSYEIEPTRNAATSLAVSMTSPSGIAATSALAATAATSNTGTGVAGTVSVTNSANANLLSGATIKFGAGGTYTITDGAGNTTNGTYTAGQPITADGWSMSLTGTPASGDSFTVAANTSGLNGNANALALASLSDTGVLDGGKTSVVTSYSNLTTQIGDAGSSASSDLTTQTNLYNQAASNQQSLAGVNLNQEAANLVQYQQAYQASAQVISTAQQLFSSLITAIQDG</sequence>
<dbReference type="NCBIfam" id="TIGR02492">
    <property type="entry name" value="flgK_ends"/>
    <property type="match status" value="1"/>
</dbReference>
<dbReference type="PANTHER" id="PTHR30033:SF1">
    <property type="entry name" value="FLAGELLAR HOOK-ASSOCIATED PROTEIN 1"/>
    <property type="match status" value="1"/>
</dbReference>
<keyword evidence="11" id="KW-0282">Flagellum</keyword>
<dbReference type="Pfam" id="PF21158">
    <property type="entry name" value="flgK_1st_1"/>
    <property type="match status" value="1"/>
</dbReference>
<keyword evidence="5" id="KW-0964">Secreted</keyword>
<feature type="domain" description="Flagellar hook-associated protein FlgK helical" evidence="10">
    <location>
        <begin position="95"/>
        <end position="321"/>
    </location>
</feature>
<evidence type="ECO:0000256" key="5">
    <source>
        <dbReference type="ARBA" id="ARBA00022525"/>
    </source>
</evidence>
<comment type="caution">
    <text evidence="11">The sequence shown here is derived from an EMBL/GenBank/DDBJ whole genome shotgun (WGS) entry which is preliminary data.</text>
</comment>
<evidence type="ECO:0000313" key="11">
    <source>
        <dbReference type="EMBL" id="MBM7128118.1"/>
    </source>
</evidence>
<evidence type="ECO:0000256" key="2">
    <source>
        <dbReference type="ARBA" id="ARBA00004613"/>
    </source>
</evidence>
<evidence type="ECO:0000313" key="12">
    <source>
        <dbReference type="Proteomes" id="UP001430193"/>
    </source>
</evidence>
<dbReference type="Proteomes" id="UP001430193">
    <property type="component" value="Unassembled WGS sequence"/>
</dbReference>
<evidence type="ECO:0000259" key="9">
    <source>
        <dbReference type="Pfam" id="PF21158"/>
    </source>
</evidence>
<feature type="domain" description="Flagellar hook-associated protein 1 D2-like" evidence="9">
    <location>
        <begin position="331"/>
        <end position="413"/>
    </location>
</feature>
<proteinExistence type="inferred from homology"/>
<feature type="domain" description="Flagellar basal body rod protein N-terminal" evidence="7">
    <location>
        <begin position="6"/>
        <end position="35"/>
    </location>
</feature>
<dbReference type="InterPro" id="IPR010930">
    <property type="entry name" value="Flg_bb/hook_C_dom"/>
</dbReference>
<evidence type="ECO:0000259" key="7">
    <source>
        <dbReference type="Pfam" id="PF00460"/>
    </source>
</evidence>